<dbReference type="PANTHER" id="PTHR36529">
    <property type="entry name" value="SLL1095 PROTEIN"/>
    <property type="match status" value="1"/>
</dbReference>
<protein>
    <recommendedName>
        <fullName evidence="3">Glycosyltransferase</fullName>
    </recommendedName>
</protein>
<evidence type="ECO:0000256" key="1">
    <source>
        <dbReference type="SAM" id="MobiDB-lite"/>
    </source>
</evidence>
<dbReference type="EMBL" id="CADCWA010000017">
    <property type="protein sequence ID" value="CAA9499902.1"/>
    <property type="molecule type" value="Genomic_DNA"/>
</dbReference>
<dbReference type="InterPro" id="IPR018641">
    <property type="entry name" value="Trfase_1_rSAM/seldom-assoc"/>
</dbReference>
<proteinExistence type="predicted"/>
<dbReference type="RefSeq" id="WP_294167623.1">
    <property type="nucleotide sequence ID" value="NZ_CADCWA010000017.1"/>
</dbReference>
<accession>A0A6J4SM40</accession>
<feature type="region of interest" description="Disordered" evidence="1">
    <location>
        <begin position="195"/>
        <end position="218"/>
    </location>
</feature>
<name>A0A6J4SM40_9SPHN</name>
<dbReference type="AlphaFoldDB" id="A0A6J4SM40"/>
<dbReference type="NCBIfam" id="TIGR04282">
    <property type="entry name" value="glyco_like_cofC"/>
    <property type="match status" value="1"/>
</dbReference>
<dbReference type="Pfam" id="PF09837">
    <property type="entry name" value="DUF2064"/>
    <property type="match status" value="1"/>
</dbReference>
<reference evidence="2" key="1">
    <citation type="submission" date="2020-02" db="EMBL/GenBank/DDBJ databases">
        <authorList>
            <person name="Meier V. D."/>
        </authorList>
    </citation>
    <scope>NUCLEOTIDE SEQUENCE</scope>
    <source>
        <strain evidence="2">AVDCRST_MAG31</strain>
    </source>
</reference>
<dbReference type="Gene3D" id="3.90.550.10">
    <property type="entry name" value="Spore Coat Polysaccharide Biosynthesis Protein SpsA, Chain A"/>
    <property type="match status" value="1"/>
</dbReference>
<dbReference type="InterPro" id="IPR029044">
    <property type="entry name" value="Nucleotide-diphossugar_trans"/>
</dbReference>
<dbReference type="SUPFAM" id="SSF53448">
    <property type="entry name" value="Nucleotide-diphospho-sugar transferases"/>
    <property type="match status" value="1"/>
</dbReference>
<sequence length="218" mass="22955">MPPTRIVIFAKAPVPGAAKTRLIPALGQEGAARLAAQMLTETTAAAVAADLGEPELCATPAPGSPEWAPVRPAGVRMTDQGPGDLGERLARATDRVLAAGERVLLIGSDCPELDATRLRAAAAALDRHDAVIHPAHDGGYALLGLTRFDPLLFSDIPWSTPSVAAETIARIRALGWSLHVGDTLRDIDEPKDLAELPERWRASPAPVREPAAGSCPRR</sequence>
<organism evidence="2">
    <name type="scientific">uncultured Sphingomonas sp</name>
    <dbReference type="NCBI Taxonomy" id="158754"/>
    <lineage>
        <taxon>Bacteria</taxon>
        <taxon>Pseudomonadati</taxon>
        <taxon>Pseudomonadota</taxon>
        <taxon>Alphaproteobacteria</taxon>
        <taxon>Sphingomonadales</taxon>
        <taxon>Sphingomonadaceae</taxon>
        <taxon>Sphingomonas</taxon>
        <taxon>environmental samples</taxon>
    </lineage>
</organism>
<dbReference type="PANTHER" id="PTHR36529:SF1">
    <property type="entry name" value="GLYCOSYLTRANSFERASE"/>
    <property type="match status" value="1"/>
</dbReference>
<evidence type="ECO:0000313" key="2">
    <source>
        <dbReference type="EMBL" id="CAA9499902.1"/>
    </source>
</evidence>
<gene>
    <name evidence="2" type="ORF">AVDCRST_MAG31-311</name>
</gene>
<evidence type="ECO:0008006" key="3">
    <source>
        <dbReference type="Google" id="ProtNLM"/>
    </source>
</evidence>